<dbReference type="EMBL" id="ML004951">
    <property type="protein sequence ID" value="RKP21484.1"/>
    <property type="molecule type" value="Genomic_DNA"/>
</dbReference>
<keyword evidence="2" id="KW-0812">Transmembrane</keyword>
<reference evidence="4" key="3">
    <citation type="submission" date="2018-08" db="EMBL/GenBank/DDBJ databases">
        <title>Leveraging single-cell genomics to expand the Fungal Tree of Life.</title>
        <authorList>
            <consortium name="DOE Joint Genome Institute"/>
            <person name="Ahrendt S.R."/>
            <person name="Quandt C.A."/>
            <person name="Ciobanu D."/>
            <person name="Clum A."/>
            <person name="Salamov A."/>
            <person name="Andreopoulos B."/>
            <person name="Cheng J.-F."/>
            <person name="Woyke T."/>
            <person name="Pelin A."/>
            <person name="Henrissat B."/>
            <person name="Reynolds N."/>
            <person name="Benny G.L."/>
            <person name="Smith M.E."/>
            <person name="James T.Y."/>
            <person name="Grigoriev I.V."/>
        </authorList>
    </citation>
    <scope>NUCLEOTIDE SEQUENCE</scope>
    <source>
        <strain evidence="4">CSF55</strain>
    </source>
</reference>
<evidence type="ECO:0000313" key="3">
    <source>
        <dbReference type="EMBL" id="EPZ35853.1"/>
    </source>
</evidence>
<keyword evidence="2" id="KW-1133">Transmembrane helix</keyword>
<dbReference type="Proteomes" id="UP000281549">
    <property type="component" value="Unassembled WGS sequence"/>
</dbReference>
<feature type="region of interest" description="Disordered" evidence="1">
    <location>
        <begin position="39"/>
        <end position="64"/>
    </location>
</feature>
<proteinExistence type="predicted"/>
<dbReference type="Proteomes" id="UP000030755">
    <property type="component" value="Unassembled WGS sequence"/>
</dbReference>
<name>A0A075AZZ9_ROZAC</name>
<gene>
    <name evidence="3" type="ORF">O9G_003571</name>
    <name evidence="4" type="ORF">ROZALSC1DRAFT_27126</name>
</gene>
<feature type="region of interest" description="Disordered" evidence="1">
    <location>
        <begin position="84"/>
        <end position="133"/>
    </location>
</feature>
<evidence type="ECO:0000256" key="1">
    <source>
        <dbReference type="SAM" id="MobiDB-lite"/>
    </source>
</evidence>
<evidence type="ECO:0000313" key="5">
    <source>
        <dbReference type="Proteomes" id="UP000030755"/>
    </source>
</evidence>
<dbReference type="EMBL" id="KE560735">
    <property type="protein sequence ID" value="EPZ35853.1"/>
    <property type="molecule type" value="Genomic_DNA"/>
</dbReference>
<dbReference type="HOGENOM" id="CLU_1074227_0_0_1"/>
<feature type="compositionally biased region" description="Basic and acidic residues" evidence="1">
    <location>
        <begin position="87"/>
        <end position="100"/>
    </location>
</feature>
<evidence type="ECO:0000313" key="6">
    <source>
        <dbReference type="Proteomes" id="UP000281549"/>
    </source>
</evidence>
<evidence type="ECO:0000313" key="4">
    <source>
        <dbReference type="EMBL" id="RKP21484.1"/>
    </source>
</evidence>
<protein>
    <submittedName>
        <fullName evidence="3">Uncharacterized protein</fullName>
    </submittedName>
</protein>
<keyword evidence="2" id="KW-0472">Membrane</keyword>
<dbReference type="AlphaFoldDB" id="A0A075AZZ9"/>
<reference evidence="6" key="2">
    <citation type="journal article" date="2018" name="Nat. Microbiol.">
        <title>Leveraging single-cell genomics to expand the fungal tree of life.</title>
        <authorList>
            <person name="Ahrendt S.R."/>
            <person name="Quandt C.A."/>
            <person name="Ciobanu D."/>
            <person name="Clum A."/>
            <person name="Salamov A."/>
            <person name="Andreopoulos B."/>
            <person name="Cheng J.F."/>
            <person name="Woyke T."/>
            <person name="Pelin A."/>
            <person name="Henrissat B."/>
            <person name="Reynolds N.K."/>
            <person name="Benny G.L."/>
            <person name="Smith M.E."/>
            <person name="James T.Y."/>
            <person name="Grigoriev I.V."/>
        </authorList>
    </citation>
    <scope>NUCLEOTIDE SEQUENCE [LARGE SCALE GENOMIC DNA]</scope>
    <source>
        <strain evidence="6">CSF55</strain>
    </source>
</reference>
<sequence length="259" mass="29365">MNYGMMRKGFDRGLLNICRFRMVPVPAVVGFRRYASSKLNEKPQVGHEKESPFNNTNSSNTNSANANVNAALHMKNETPLQDIYDIPLKDNPDSPLKDNPDSQMNSPAKQSPPLTTPNSNTLPSNSNLSPMDSYLQQITPTTPIRIPQYLQSKLDIQTDGRKSLKLTLKEINDLSPELIKELKIPRWVIWNAKLNVVFDVVHKIAQVFLIGMTVALGFLAMYLFYMAASGKMNDAFEKIQELEQHELEKMKRYVPPETK</sequence>
<accession>A0A075AZZ9</accession>
<keyword evidence="5" id="KW-1185">Reference proteome</keyword>
<reference evidence="3 5" key="1">
    <citation type="journal article" date="2013" name="Curr. Biol.">
        <title>Shared signatures of parasitism and phylogenomics unite Cryptomycota and microsporidia.</title>
        <authorList>
            <person name="James T.Y."/>
            <person name="Pelin A."/>
            <person name="Bonen L."/>
            <person name="Ahrendt S."/>
            <person name="Sain D."/>
            <person name="Corradi N."/>
            <person name="Stajich J.E."/>
        </authorList>
    </citation>
    <scope>NUCLEOTIDE SEQUENCE [LARGE SCALE GENOMIC DNA]</scope>
    <source>
        <strain evidence="3 5">CSF55</strain>
        <strain evidence="3 5">CSF55</strain>
    </source>
</reference>
<feature type="transmembrane region" description="Helical" evidence="2">
    <location>
        <begin position="204"/>
        <end position="225"/>
    </location>
</feature>
<feature type="compositionally biased region" description="Low complexity" evidence="1">
    <location>
        <begin position="111"/>
        <end position="130"/>
    </location>
</feature>
<feature type="compositionally biased region" description="Basic and acidic residues" evidence="1">
    <location>
        <begin position="39"/>
        <end position="51"/>
    </location>
</feature>
<evidence type="ECO:0000256" key="2">
    <source>
        <dbReference type="SAM" id="Phobius"/>
    </source>
</evidence>
<organism evidence="3 5">
    <name type="scientific">Rozella allomycis (strain CSF55)</name>
    <dbReference type="NCBI Taxonomy" id="988480"/>
    <lineage>
        <taxon>Eukaryota</taxon>
        <taxon>Fungi</taxon>
        <taxon>Fungi incertae sedis</taxon>
        <taxon>Cryptomycota</taxon>
        <taxon>Cryptomycota incertae sedis</taxon>
        <taxon>Rozella</taxon>
    </lineage>
</organism>
<feature type="compositionally biased region" description="Low complexity" evidence="1">
    <location>
        <begin position="54"/>
        <end position="64"/>
    </location>
</feature>